<dbReference type="AlphaFoldDB" id="A0A9P6B6N3"/>
<dbReference type="EMBL" id="MU128923">
    <property type="protein sequence ID" value="KAF9518718.1"/>
    <property type="molecule type" value="Genomic_DNA"/>
</dbReference>
<comment type="caution">
    <text evidence="2">The sequence shown here is derived from an EMBL/GenBank/DDBJ whole genome shotgun (WGS) entry which is preliminary data.</text>
</comment>
<sequence>MGGPGKKTKQPPPQRAPPAKTSPAEPPVMARKSSVVPSSGKKATSTKVAKATPENPPGDTVTKKGDHGANPNIGVQGKEGSSDG</sequence>
<feature type="compositionally biased region" description="Low complexity" evidence="1">
    <location>
        <begin position="38"/>
        <end position="52"/>
    </location>
</feature>
<organism evidence="2 3">
    <name type="scientific">Hydnum rufescens UP504</name>
    <dbReference type="NCBI Taxonomy" id="1448309"/>
    <lineage>
        <taxon>Eukaryota</taxon>
        <taxon>Fungi</taxon>
        <taxon>Dikarya</taxon>
        <taxon>Basidiomycota</taxon>
        <taxon>Agaricomycotina</taxon>
        <taxon>Agaricomycetes</taxon>
        <taxon>Cantharellales</taxon>
        <taxon>Hydnaceae</taxon>
        <taxon>Hydnum</taxon>
    </lineage>
</organism>
<evidence type="ECO:0000313" key="2">
    <source>
        <dbReference type="EMBL" id="KAF9518718.1"/>
    </source>
</evidence>
<evidence type="ECO:0000256" key="1">
    <source>
        <dbReference type="SAM" id="MobiDB-lite"/>
    </source>
</evidence>
<proteinExistence type="predicted"/>
<name>A0A9P6B6N3_9AGAM</name>
<keyword evidence="3" id="KW-1185">Reference proteome</keyword>
<reference evidence="2" key="1">
    <citation type="journal article" date="2020" name="Nat. Commun.">
        <title>Large-scale genome sequencing of mycorrhizal fungi provides insights into the early evolution of symbiotic traits.</title>
        <authorList>
            <person name="Miyauchi S."/>
            <person name="Kiss E."/>
            <person name="Kuo A."/>
            <person name="Drula E."/>
            <person name="Kohler A."/>
            <person name="Sanchez-Garcia M."/>
            <person name="Morin E."/>
            <person name="Andreopoulos B."/>
            <person name="Barry K.W."/>
            <person name="Bonito G."/>
            <person name="Buee M."/>
            <person name="Carver A."/>
            <person name="Chen C."/>
            <person name="Cichocki N."/>
            <person name="Clum A."/>
            <person name="Culley D."/>
            <person name="Crous P.W."/>
            <person name="Fauchery L."/>
            <person name="Girlanda M."/>
            <person name="Hayes R.D."/>
            <person name="Keri Z."/>
            <person name="LaButti K."/>
            <person name="Lipzen A."/>
            <person name="Lombard V."/>
            <person name="Magnuson J."/>
            <person name="Maillard F."/>
            <person name="Murat C."/>
            <person name="Nolan M."/>
            <person name="Ohm R.A."/>
            <person name="Pangilinan J."/>
            <person name="Pereira M.F."/>
            <person name="Perotto S."/>
            <person name="Peter M."/>
            <person name="Pfister S."/>
            <person name="Riley R."/>
            <person name="Sitrit Y."/>
            <person name="Stielow J.B."/>
            <person name="Szollosi G."/>
            <person name="Zifcakova L."/>
            <person name="Stursova M."/>
            <person name="Spatafora J.W."/>
            <person name="Tedersoo L."/>
            <person name="Vaario L.M."/>
            <person name="Yamada A."/>
            <person name="Yan M."/>
            <person name="Wang P."/>
            <person name="Xu J."/>
            <person name="Bruns T."/>
            <person name="Baldrian P."/>
            <person name="Vilgalys R."/>
            <person name="Dunand C."/>
            <person name="Henrissat B."/>
            <person name="Grigoriev I.V."/>
            <person name="Hibbett D."/>
            <person name="Nagy L.G."/>
            <person name="Martin F.M."/>
        </authorList>
    </citation>
    <scope>NUCLEOTIDE SEQUENCE</scope>
    <source>
        <strain evidence="2">UP504</strain>
    </source>
</reference>
<accession>A0A9P6B6N3</accession>
<protein>
    <submittedName>
        <fullName evidence="2">Uncharacterized protein</fullName>
    </submittedName>
</protein>
<feature type="region of interest" description="Disordered" evidence="1">
    <location>
        <begin position="1"/>
        <end position="84"/>
    </location>
</feature>
<evidence type="ECO:0000313" key="3">
    <source>
        <dbReference type="Proteomes" id="UP000886523"/>
    </source>
</evidence>
<gene>
    <name evidence="2" type="ORF">BS47DRAFT_1388877</name>
</gene>
<dbReference type="Proteomes" id="UP000886523">
    <property type="component" value="Unassembled WGS sequence"/>
</dbReference>